<evidence type="ECO:0000313" key="6">
    <source>
        <dbReference type="Proteomes" id="UP001596455"/>
    </source>
</evidence>
<keyword evidence="6" id="KW-1185">Reference proteome</keyword>
<dbReference type="SUPFAM" id="SSF46689">
    <property type="entry name" value="Homeodomain-like"/>
    <property type="match status" value="1"/>
</dbReference>
<proteinExistence type="predicted"/>
<feature type="compositionally biased region" description="Pro residues" evidence="3">
    <location>
        <begin position="187"/>
        <end position="200"/>
    </location>
</feature>
<dbReference type="InterPro" id="IPR009057">
    <property type="entry name" value="Homeodomain-like_sf"/>
</dbReference>
<sequence>MTSRRQTVLDAAVRVLGREGPRGLTHRATDREAGLPAGSTANLFGRRAQLLAGIVERMLELDRELWERSWAGGEPADVQALAGTLARFVRAAVEPWTAEVVRARYHLQLVVPDTTLAGHRLLTAELRERMAAVGADPGNAEMILSALDGLLLRAVTYGGDLLPAEDRIAAWLASSMRPVSRPRRRSPPTPRTPGSPTPVP</sequence>
<evidence type="ECO:0000256" key="3">
    <source>
        <dbReference type="SAM" id="MobiDB-lite"/>
    </source>
</evidence>
<dbReference type="PROSITE" id="PS50977">
    <property type="entry name" value="HTH_TETR_2"/>
    <property type="match status" value="1"/>
</dbReference>
<evidence type="ECO:0000313" key="5">
    <source>
        <dbReference type="EMBL" id="MFC7403789.1"/>
    </source>
</evidence>
<dbReference type="Proteomes" id="UP001596455">
    <property type="component" value="Unassembled WGS sequence"/>
</dbReference>
<dbReference type="InterPro" id="IPR001647">
    <property type="entry name" value="HTH_TetR"/>
</dbReference>
<organism evidence="5 6">
    <name type="scientific">Georgenia alba</name>
    <dbReference type="NCBI Taxonomy" id="2233858"/>
    <lineage>
        <taxon>Bacteria</taxon>
        <taxon>Bacillati</taxon>
        <taxon>Actinomycetota</taxon>
        <taxon>Actinomycetes</taxon>
        <taxon>Micrococcales</taxon>
        <taxon>Bogoriellaceae</taxon>
        <taxon>Georgenia</taxon>
    </lineage>
</organism>
<keyword evidence="1 2" id="KW-0238">DNA-binding</keyword>
<feature type="domain" description="HTH tetR-type" evidence="4">
    <location>
        <begin position="2"/>
        <end position="62"/>
    </location>
</feature>
<dbReference type="EMBL" id="JBHTCQ010000001">
    <property type="protein sequence ID" value="MFC7403789.1"/>
    <property type="molecule type" value="Genomic_DNA"/>
</dbReference>
<feature type="region of interest" description="Disordered" evidence="3">
    <location>
        <begin position="176"/>
        <end position="200"/>
    </location>
</feature>
<reference evidence="6" key="1">
    <citation type="journal article" date="2019" name="Int. J. Syst. Evol. Microbiol.">
        <title>The Global Catalogue of Microorganisms (GCM) 10K type strain sequencing project: providing services to taxonomists for standard genome sequencing and annotation.</title>
        <authorList>
            <consortium name="The Broad Institute Genomics Platform"/>
            <consortium name="The Broad Institute Genome Sequencing Center for Infectious Disease"/>
            <person name="Wu L."/>
            <person name="Ma J."/>
        </authorList>
    </citation>
    <scope>NUCLEOTIDE SEQUENCE [LARGE SCALE GENOMIC DNA]</scope>
    <source>
        <strain evidence="6">JCM 1490</strain>
    </source>
</reference>
<gene>
    <name evidence="5" type="ORF">ACFQQL_01605</name>
</gene>
<comment type="caution">
    <text evidence="5">The sequence shown here is derived from an EMBL/GenBank/DDBJ whole genome shotgun (WGS) entry which is preliminary data.</text>
</comment>
<evidence type="ECO:0000259" key="4">
    <source>
        <dbReference type="PROSITE" id="PS50977"/>
    </source>
</evidence>
<evidence type="ECO:0000256" key="2">
    <source>
        <dbReference type="PROSITE-ProRule" id="PRU00335"/>
    </source>
</evidence>
<protein>
    <submittedName>
        <fullName evidence="5">TetR/AcrR family transcriptional regulator</fullName>
    </submittedName>
</protein>
<dbReference type="Gene3D" id="1.10.357.10">
    <property type="entry name" value="Tetracycline Repressor, domain 2"/>
    <property type="match status" value="1"/>
</dbReference>
<dbReference type="RefSeq" id="WP_382390583.1">
    <property type="nucleotide sequence ID" value="NZ_JBHTCQ010000001.1"/>
</dbReference>
<feature type="DNA-binding region" description="H-T-H motif" evidence="2">
    <location>
        <begin position="25"/>
        <end position="44"/>
    </location>
</feature>
<accession>A0ABW2Q2S6</accession>
<name>A0ABW2Q2S6_9MICO</name>
<evidence type="ECO:0000256" key="1">
    <source>
        <dbReference type="ARBA" id="ARBA00023125"/>
    </source>
</evidence>